<dbReference type="EMBL" id="FKLO01000065">
    <property type="protein sequence ID" value="SAM68528.1"/>
    <property type="molecule type" value="Genomic_DNA"/>
</dbReference>
<dbReference type="SUPFAM" id="SSF52540">
    <property type="entry name" value="P-loop containing nucleoside triphosphate hydrolases"/>
    <property type="match status" value="1"/>
</dbReference>
<dbReference type="PRINTS" id="PR00449">
    <property type="entry name" value="RASTRNSFRMNG"/>
</dbReference>
<dbReference type="InterPro" id="IPR001806">
    <property type="entry name" value="Small_GTPase"/>
</dbReference>
<dbReference type="InterPro" id="IPR052705">
    <property type="entry name" value="Gliding_Motility_GTPase"/>
</dbReference>
<dbReference type="CDD" id="cd00882">
    <property type="entry name" value="Ras_like_GTPase"/>
    <property type="match status" value="1"/>
</dbReference>
<evidence type="ECO:0000313" key="1">
    <source>
        <dbReference type="EMBL" id="SAM68528.1"/>
    </source>
</evidence>
<organism evidence="1 2">
    <name type="scientific">Cardiobacterium hominis</name>
    <dbReference type="NCBI Taxonomy" id="2718"/>
    <lineage>
        <taxon>Bacteria</taxon>
        <taxon>Pseudomonadati</taxon>
        <taxon>Pseudomonadota</taxon>
        <taxon>Gammaproteobacteria</taxon>
        <taxon>Cardiobacteriales</taxon>
        <taxon>Cardiobacteriaceae</taxon>
        <taxon>Cardiobacterium</taxon>
    </lineage>
</organism>
<gene>
    <name evidence="1" type="ORF">CHUV0807_1936</name>
</gene>
<dbReference type="GO" id="GO:0005525">
    <property type="term" value="F:GTP binding"/>
    <property type="evidence" value="ECO:0007669"/>
    <property type="project" value="InterPro"/>
</dbReference>
<reference evidence="2" key="1">
    <citation type="submission" date="2016-04" db="EMBL/GenBank/DDBJ databases">
        <authorList>
            <person name="Tagini F."/>
        </authorList>
    </citation>
    <scope>NUCLEOTIDE SEQUENCE [LARGE SCALE GENOMIC DNA]</scope>
    <source>
        <strain evidence="2">CHUV0807</strain>
    </source>
</reference>
<dbReference type="Gene3D" id="3.40.50.300">
    <property type="entry name" value="P-loop containing nucleotide triphosphate hydrolases"/>
    <property type="match status" value="1"/>
</dbReference>
<dbReference type="GO" id="GO:0003924">
    <property type="term" value="F:GTPase activity"/>
    <property type="evidence" value="ECO:0007669"/>
    <property type="project" value="InterPro"/>
</dbReference>
<dbReference type="InterPro" id="IPR027417">
    <property type="entry name" value="P-loop_NTPase"/>
</dbReference>
<dbReference type="PANTHER" id="PTHR42708">
    <property type="entry name" value="ATP/GTP-BINDING PROTEIN-RELATED"/>
    <property type="match status" value="1"/>
</dbReference>
<protein>
    <recommendedName>
        <fullName evidence="3">GTP-binding protein</fullName>
    </recommendedName>
</protein>
<evidence type="ECO:0000313" key="2">
    <source>
        <dbReference type="Proteomes" id="UP000190837"/>
    </source>
</evidence>
<proteinExistence type="predicted"/>
<dbReference type="Pfam" id="PF00071">
    <property type="entry name" value="Ras"/>
    <property type="match status" value="1"/>
</dbReference>
<dbReference type="AlphaFoldDB" id="A0A1C3H629"/>
<evidence type="ECO:0008006" key="3">
    <source>
        <dbReference type="Google" id="ProtNLM"/>
    </source>
</evidence>
<name>A0A1C3H629_9GAMM</name>
<dbReference type="Proteomes" id="UP000190837">
    <property type="component" value="Unassembled WGS sequence"/>
</dbReference>
<dbReference type="RefSeq" id="WP_079541547.1">
    <property type="nucleotide sequence ID" value="NZ_CALFOW010000134.1"/>
</dbReference>
<accession>A0A1C3H629</accession>
<dbReference type="PANTHER" id="PTHR42708:SF1">
    <property type="entry name" value="GLIDING MOTILITY PROTEIN MGLA"/>
    <property type="match status" value="1"/>
</dbReference>
<sequence>MQEFKIIFAGSMGAGKTTAIKALSDKEVISTDVANSDKKAHNKLLTTVGIDYGQILLPPDTKVGLYGTPGQERFELVWRVVTEGALGAIVLVDGSSPKAAKELPYYVDYFHTHNMNSIVVGITHCDVDGAHLTLADGFKLLEARDFKFPIFEVDARKRDDVLLLVETLIASIEAELN</sequence>